<dbReference type="PROSITE" id="PS50928">
    <property type="entry name" value="ABC_TM1"/>
    <property type="match status" value="1"/>
</dbReference>
<evidence type="ECO:0000256" key="2">
    <source>
        <dbReference type="ARBA" id="ARBA00022448"/>
    </source>
</evidence>
<gene>
    <name evidence="9" type="ORF">CIK66_18455</name>
</gene>
<evidence type="ECO:0000256" key="4">
    <source>
        <dbReference type="ARBA" id="ARBA00022692"/>
    </source>
</evidence>
<evidence type="ECO:0000313" key="9">
    <source>
        <dbReference type="EMBL" id="PCC37606.1"/>
    </source>
</evidence>
<keyword evidence="6 7" id="KW-0472">Membrane</keyword>
<comment type="subcellular location">
    <subcellularLocation>
        <location evidence="1 7">Cell membrane</location>
        <topology evidence="1 7">Multi-pass membrane protein</topology>
    </subcellularLocation>
</comment>
<name>A0A2A3YE51_9MICO</name>
<dbReference type="InterPro" id="IPR000515">
    <property type="entry name" value="MetI-like"/>
</dbReference>
<dbReference type="RefSeq" id="WP_096198009.1">
    <property type="nucleotide sequence ID" value="NZ_JBQQOD010000036.1"/>
</dbReference>
<feature type="transmembrane region" description="Helical" evidence="7">
    <location>
        <begin position="97"/>
        <end position="121"/>
    </location>
</feature>
<keyword evidence="4 7" id="KW-0812">Transmembrane</keyword>
<evidence type="ECO:0000313" key="10">
    <source>
        <dbReference type="Proteomes" id="UP000218598"/>
    </source>
</evidence>
<comment type="similarity">
    <text evidence="7">Belongs to the binding-protein-dependent transport system permease family.</text>
</comment>
<evidence type="ECO:0000259" key="8">
    <source>
        <dbReference type="PROSITE" id="PS50928"/>
    </source>
</evidence>
<dbReference type="Proteomes" id="UP000218598">
    <property type="component" value="Unassembled WGS sequence"/>
</dbReference>
<reference evidence="9 10" key="1">
    <citation type="journal article" date="2017" name="Elife">
        <title>Extensive horizontal gene transfer in cheese-associated bacteria.</title>
        <authorList>
            <person name="Bonham K.S."/>
            <person name="Wolfe B.E."/>
            <person name="Dutton R.J."/>
        </authorList>
    </citation>
    <scope>NUCLEOTIDE SEQUENCE [LARGE SCALE GENOMIC DNA]</scope>
    <source>
        <strain evidence="9 10">341_9</strain>
    </source>
</reference>
<feature type="transmembrane region" description="Helical" evidence="7">
    <location>
        <begin position="203"/>
        <end position="229"/>
    </location>
</feature>
<dbReference type="SUPFAM" id="SSF161098">
    <property type="entry name" value="MetI-like"/>
    <property type="match status" value="1"/>
</dbReference>
<dbReference type="Pfam" id="PF00528">
    <property type="entry name" value="BPD_transp_1"/>
    <property type="match status" value="1"/>
</dbReference>
<evidence type="ECO:0000256" key="1">
    <source>
        <dbReference type="ARBA" id="ARBA00004651"/>
    </source>
</evidence>
<keyword evidence="3" id="KW-1003">Cell membrane</keyword>
<keyword evidence="2 7" id="KW-0813">Transport</keyword>
<dbReference type="CDD" id="cd06261">
    <property type="entry name" value="TM_PBP2"/>
    <property type="match status" value="1"/>
</dbReference>
<dbReference type="PANTHER" id="PTHR43744:SF12">
    <property type="entry name" value="ABC TRANSPORTER PERMEASE PROTEIN MG189-RELATED"/>
    <property type="match status" value="1"/>
</dbReference>
<accession>A0A2A3YE51</accession>
<dbReference type="PANTHER" id="PTHR43744">
    <property type="entry name" value="ABC TRANSPORTER PERMEASE PROTEIN MG189-RELATED-RELATED"/>
    <property type="match status" value="1"/>
</dbReference>
<comment type="caution">
    <text evidence="9">The sequence shown here is derived from an EMBL/GenBank/DDBJ whole genome shotgun (WGS) entry which is preliminary data.</text>
</comment>
<dbReference type="EMBL" id="NRGR01000056">
    <property type="protein sequence ID" value="PCC37606.1"/>
    <property type="molecule type" value="Genomic_DNA"/>
</dbReference>
<sequence>MTAQTAPRASISPHKIVVAKRKQALLPTVIGTTIIAAFCLYFLFPVFWQLIASTKNVSQLASTSGVLPTIPPHTFDNLRALFAAEDGVFGRWFINSMVYSGIGGALCTLISAATGYALALLRFRGKRLVTTAVLAGTLLPATVLAFPIYLVVVRLGIVDTYWAYLLPSLVSPMAIFLGRMFAQQSVPKDLLEAARIDGAGEMRIAFTIGLRLMTPGLVTIFLIQVIAIWNNFLLPLMVLSSTEKYPATVGLYIWNSRVTQSPEYTILVLLGALVSSLPLIILFLWLQRYLKSGMTSGAVKA</sequence>
<feature type="transmembrane region" description="Helical" evidence="7">
    <location>
        <begin position="264"/>
        <end position="286"/>
    </location>
</feature>
<feature type="transmembrane region" description="Helical" evidence="7">
    <location>
        <begin position="24"/>
        <end position="48"/>
    </location>
</feature>
<protein>
    <recommendedName>
        <fullName evidence="8">ABC transmembrane type-1 domain-containing protein</fullName>
    </recommendedName>
</protein>
<feature type="transmembrane region" description="Helical" evidence="7">
    <location>
        <begin position="161"/>
        <end position="182"/>
    </location>
</feature>
<dbReference type="AlphaFoldDB" id="A0A2A3YE51"/>
<evidence type="ECO:0000256" key="3">
    <source>
        <dbReference type="ARBA" id="ARBA00022475"/>
    </source>
</evidence>
<evidence type="ECO:0000256" key="5">
    <source>
        <dbReference type="ARBA" id="ARBA00022989"/>
    </source>
</evidence>
<proteinExistence type="inferred from homology"/>
<dbReference type="GO" id="GO:0005886">
    <property type="term" value="C:plasma membrane"/>
    <property type="evidence" value="ECO:0007669"/>
    <property type="project" value="UniProtKB-SubCell"/>
</dbReference>
<dbReference type="OrthoDB" id="2063054at2"/>
<feature type="transmembrane region" description="Helical" evidence="7">
    <location>
        <begin position="128"/>
        <end position="149"/>
    </location>
</feature>
<keyword evidence="5 7" id="KW-1133">Transmembrane helix</keyword>
<keyword evidence="10" id="KW-1185">Reference proteome</keyword>
<dbReference type="Gene3D" id="1.10.3720.10">
    <property type="entry name" value="MetI-like"/>
    <property type="match status" value="1"/>
</dbReference>
<dbReference type="GO" id="GO:0055085">
    <property type="term" value="P:transmembrane transport"/>
    <property type="evidence" value="ECO:0007669"/>
    <property type="project" value="InterPro"/>
</dbReference>
<evidence type="ECO:0000256" key="7">
    <source>
        <dbReference type="RuleBase" id="RU363032"/>
    </source>
</evidence>
<feature type="domain" description="ABC transmembrane type-1" evidence="8">
    <location>
        <begin position="93"/>
        <end position="285"/>
    </location>
</feature>
<dbReference type="InterPro" id="IPR035906">
    <property type="entry name" value="MetI-like_sf"/>
</dbReference>
<organism evidence="9 10">
    <name type="scientific">Brachybacterium alimentarium</name>
    <dbReference type="NCBI Taxonomy" id="47845"/>
    <lineage>
        <taxon>Bacteria</taxon>
        <taxon>Bacillati</taxon>
        <taxon>Actinomycetota</taxon>
        <taxon>Actinomycetes</taxon>
        <taxon>Micrococcales</taxon>
        <taxon>Dermabacteraceae</taxon>
        <taxon>Brachybacterium</taxon>
    </lineage>
</organism>
<evidence type="ECO:0000256" key="6">
    <source>
        <dbReference type="ARBA" id="ARBA00023136"/>
    </source>
</evidence>